<name>A0A8J6EW16_ELECQ</name>
<dbReference type="OrthoDB" id="10037790at2759"/>
<accession>A0A8J6EW16</accession>
<evidence type="ECO:0000256" key="1">
    <source>
        <dbReference type="SAM" id="Phobius"/>
    </source>
</evidence>
<reference evidence="2" key="1">
    <citation type="thesis" date="2020" institute="ProQuest LLC" country="789 East Eisenhower Parkway, Ann Arbor, MI, USA">
        <title>Comparative Genomics and Chromosome Evolution.</title>
        <authorList>
            <person name="Mudd A.B."/>
        </authorList>
    </citation>
    <scope>NUCLEOTIDE SEQUENCE</scope>
    <source>
        <strain evidence="2">HN-11 Male</strain>
        <tissue evidence="2">Kidney and liver</tissue>
    </source>
</reference>
<feature type="transmembrane region" description="Helical" evidence="1">
    <location>
        <begin position="12"/>
        <end position="30"/>
    </location>
</feature>
<keyword evidence="1" id="KW-1133">Transmembrane helix</keyword>
<keyword evidence="1" id="KW-0472">Membrane</keyword>
<sequence>MPVPWKNLKELAIFLGIFSGGGCTLMYFLIQKSFSQRDYYLRALQKLESQSDVLEMLGAPPLKVHNLRLLDKYNRVDKTTAQVESSRGHVKTE</sequence>
<evidence type="ECO:0000313" key="2">
    <source>
        <dbReference type="EMBL" id="KAG9475935.1"/>
    </source>
</evidence>
<dbReference type="GO" id="GO:0005743">
    <property type="term" value="C:mitochondrial inner membrane"/>
    <property type="evidence" value="ECO:0007669"/>
    <property type="project" value="TreeGrafter"/>
</dbReference>
<protein>
    <recommendedName>
        <fullName evidence="4">Cytochrome c oxidase assembly factor 1 homolog</fullName>
    </recommendedName>
</protein>
<comment type="caution">
    <text evidence="2">The sequence shown here is derived from an EMBL/GenBank/DDBJ whole genome shotgun (WGS) entry which is preliminary data.</text>
</comment>
<dbReference type="EMBL" id="WNTK01000011">
    <property type="protein sequence ID" value="KAG9475935.1"/>
    <property type="molecule type" value="Genomic_DNA"/>
</dbReference>
<dbReference type="GO" id="GO:0032981">
    <property type="term" value="P:mitochondrial respiratory chain complex I assembly"/>
    <property type="evidence" value="ECO:0007669"/>
    <property type="project" value="TreeGrafter"/>
</dbReference>
<keyword evidence="1" id="KW-0812">Transmembrane</keyword>
<organism evidence="2 3">
    <name type="scientific">Eleutherodactylus coqui</name>
    <name type="common">Puerto Rican coqui</name>
    <dbReference type="NCBI Taxonomy" id="57060"/>
    <lineage>
        <taxon>Eukaryota</taxon>
        <taxon>Metazoa</taxon>
        <taxon>Chordata</taxon>
        <taxon>Craniata</taxon>
        <taxon>Vertebrata</taxon>
        <taxon>Euteleostomi</taxon>
        <taxon>Amphibia</taxon>
        <taxon>Batrachia</taxon>
        <taxon>Anura</taxon>
        <taxon>Neobatrachia</taxon>
        <taxon>Hyloidea</taxon>
        <taxon>Eleutherodactylidae</taxon>
        <taxon>Eleutherodactylinae</taxon>
        <taxon>Eleutherodactylus</taxon>
        <taxon>Eleutherodactylus</taxon>
    </lineage>
</organism>
<dbReference type="GO" id="GO:0033617">
    <property type="term" value="P:mitochondrial respiratory chain complex IV assembly"/>
    <property type="evidence" value="ECO:0007669"/>
    <property type="project" value="TreeGrafter"/>
</dbReference>
<evidence type="ECO:0008006" key="4">
    <source>
        <dbReference type="Google" id="ProtNLM"/>
    </source>
</evidence>
<dbReference type="AlphaFoldDB" id="A0A8J6EW16"/>
<proteinExistence type="predicted"/>
<dbReference type="EMBL" id="WNTK01000011">
    <property type="protein sequence ID" value="KAG9475936.1"/>
    <property type="molecule type" value="Genomic_DNA"/>
</dbReference>
<dbReference type="Proteomes" id="UP000770717">
    <property type="component" value="Unassembled WGS sequence"/>
</dbReference>
<keyword evidence="3" id="KW-1185">Reference proteome</keyword>
<dbReference type="PANTHER" id="PTHR47148">
    <property type="entry name" value="CYTOCHROME C OXIDASE ASSEMBLY FACTOR 1 HOMOLOG"/>
    <property type="match status" value="1"/>
</dbReference>
<dbReference type="PROSITE" id="PS51257">
    <property type="entry name" value="PROKAR_LIPOPROTEIN"/>
    <property type="match status" value="1"/>
</dbReference>
<evidence type="ECO:0000313" key="3">
    <source>
        <dbReference type="Proteomes" id="UP000770717"/>
    </source>
</evidence>
<dbReference type="PANTHER" id="PTHR47148:SF1">
    <property type="entry name" value="CYTOCHROME C OXIDASE ASSEMBLY FACTOR 1 HOMOLOG"/>
    <property type="match status" value="1"/>
</dbReference>
<gene>
    <name evidence="2" type="ORF">GDO78_002810</name>
</gene>